<protein>
    <submittedName>
        <fullName evidence="3">DUF4038 domain-containing protein</fullName>
    </submittedName>
</protein>
<dbReference type="Gene3D" id="3.20.20.80">
    <property type="entry name" value="Glycosidases"/>
    <property type="match status" value="1"/>
</dbReference>
<sequence>MIPYLVLNNEKLQSIARSSATSQFGSKISADLWGESFFWMADTAWELLHRLDYAESVHYLKTRRDQGFNVVQTVILAELDGLQVPNCNGDLPLYELDPRQPNEAYFQHVDRVVEYANELGIQVALLPTWGDKFNLKWGGGPEIFNIDNSEAFGHFLGQRYKEASVVWVLGGDRIPETPEHTAIIEAMVQGLQAGDGGRHLMTYHPYGGQSSSNFFHDADWLDFNMHQSGHHQKAYPNFKATLADVQREPAKPALDGEPCYEDIAIAFKKQNGYFDAFDIRRAAYWSVLAGALGHTYGHHSIWQMWTPEIPGAIQPRTPWSEALFYPGAYEMGYMKAFFCALPWTELRPTESILIEGPKEGPDTIRVAASLDGNIVVAYTPFGAHFSLKLSEVPSVGYWFNPRNATRIPLAKLPAMSGIHRFRPPADIAEGNDWVLVIQS</sequence>
<proteinExistence type="predicted"/>
<dbReference type="Proteomes" id="UP001324993">
    <property type="component" value="Chromosome"/>
</dbReference>
<dbReference type="Pfam" id="PF13204">
    <property type="entry name" value="Apiosidase"/>
    <property type="match status" value="1"/>
</dbReference>
<accession>A0ABZ0RN55</accession>
<evidence type="ECO:0000313" key="4">
    <source>
        <dbReference type="Proteomes" id="UP001324993"/>
    </source>
</evidence>
<gene>
    <name evidence="3" type="ORF">SH580_07465</name>
</gene>
<dbReference type="PANTHER" id="PTHR37836">
    <property type="entry name" value="LMO1036 PROTEIN"/>
    <property type="match status" value="1"/>
</dbReference>
<dbReference type="Pfam" id="PF12904">
    <property type="entry name" value="Collagen_bind_2"/>
    <property type="match status" value="1"/>
</dbReference>
<dbReference type="SUPFAM" id="SSF51445">
    <property type="entry name" value="(Trans)glycosidases"/>
    <property type="match status" value="1"/>
</dbReference>
<dbReference type="InterPro" id="IPR024749">
    <property type="entry name" value="Collagen-bd_put"/>
</dbReference>
<evidence type="ECO:0000259" key="2">
    <source>
        <dbReference type="Pfam" id="PF13204"/>
    </source>
</evidence>
<evidence type="ECO:0000259" key="1">
    <source>
        <dbReference type="Pfam" id="PF12904"/>
    </source>
</evidence>
<dbReference type="InterPro" id="IPR025277">
    <property type="entry name" value="Apiosidase-like_cat_dom"/>
</dbReference>
<evidence type="ECO:0000313" key="3">
    <source>
        <dbReference type="EMBL" id="WPJ97547.1"/>
    </source>
</evidence>
<dbReference type="PANTHER" id="PTHR37836:SF3">
    <property type="entry name" value="ENDOGLUCANASE"/>
    <property type="match status" value="1"/>
</dbReference>
<dbReference type="EMBL" id="CP138858">
    <property type="protein sequence ID" value="WPJ97547.1"/>
    <property type="molecule type" value="Genomic_DNA"/>
</dbReference>
<organism evidence="3 4">
    <name type="scientific">Coraliomargarita algicola</name>
    <dbReference type="NCBI Taxonomy" id="3092156"/>
    <lineage>
        <taxon>Bacteria</taxon>
        <taxon>Pseudomonadati</taxon>
        <taxon>Verrucomicrobiota</taxon>
        <taxon>Opitutia</taxon>
        <taxon>Puniceicoccales</taxon>
        <taxon>Coraliomargaritaceae</taxon>
        <taxon>Coraliomargarita</taxon>
    </lineage>
</organism>
<feature type="domain" description="Apiosidase-like catalytic" evidence="2">
    <location>
        <begin position="34"/>
        <end position="344"/>
    </location>
</feature>
<reference evidence="3 4" key="1">
    <citation type="submission" date="2023-11" db="EMBL/GenBank/DDBJ databases">
        <title>Coraliomargarita sp. nov., isolated from marine algae.</title>
        <authorList>
            <person name="Lee J.K."/>
            <person name="Baek J.H."/>
            <person name="Kim J.M."/>
            <person name="Choi D.G."/>
            <person name="Jeon C.O."/>
        </authorList>
    </citation>
    <scope>NUCLEOTIDE SEQUENCE [LARGE SCALE GENOMIC DNA]</scope>
    <source>
        <strain evidence="3 4">J2-16</strain>
    </source>
</reference>
<keyword evidence="4" id="KW-1185">Reference proteome</keyword>
<dbReference type="InterPro" id="IPR017853">
    <property type="entry name" value="GH"/>
</dbReference>
<name>A0ABZ0RN55_9BACT</name>
<feature type="domain" description="Putative collagen-binding" evidence="1">
    <location>
        <begin position="348"/>
        <end position="438"/>
    </location>
</feature>